<name>A0ABQ5TXX5_9GAMM</name>
<dbReference type="InterPro" id="IPR029063">
    <property type="entry name" value="SAM-dependent_MTases_sf"/>
</dbReference>
<dbReference type="PANTHER" id="PTHR43861:SF6">
    <property type="entry name" value="METHYLTRANSFERASE TYPE 11"/>
    <property type="match status" value="1"/>
</dbReference>
<keyword evidence="2" id="KW-1185">Reference proteome</keyword>
<proteinExistence type="predicted"/>
<gene>
    <name evidence="1" type="ORF">GCM10007891_29200</name>
</gene>
<dbReference type="SUPFAM" id="SSF53335">
    <property type="entry name" value="S-adenosyl-L-methionine-dependent methyltransferases"/>
    <property type="match status" value="1"/>
</dbReference>
<evidence type="ECO:0000313" key="2">
    <source>
        <dbReference type="Proteomes" id="UP001161423"/>
    </source>
</evidence>
<dbReference type="RefSeq" id="WP_284723747.1">
    <property type="nucleotide sequence ID" value="NZ_BSND01000013.1"/>
</dbReference>
<dbReference type="CDD" id="cd02440">
    <property type="entry name" value="AdoMet_MTases"/>
    <property type="match status" value="1"/>
</dbReference>
<dbReference type="Pfam" id="PF13489">
    <property type="entry name" value="Methyltransf_23"/>
    <property type="match status" value="1"/>
</dbReference>
<reference evidence="1" key="1">
    <citation type="journal article" date="2014" name="Int. J. Syst. Evol. Microbiol.">
        <title>Complete genome of a new Firmicutes species belonging to the dominant human colonic microbiota ('Ruminococcus bicirculans') reveals two chromosomes and a selective capacity to utilize plant glucans.</title>
        <authorList>
            <consortium name="NISC Comparative Sequencing Program"/>
            <person name="Wegmann U."/>
            <person name="Louis P."/>
            <person name="Goesmann A."/>
            <person name="Henrissat B."/>
            <person name="Duncan S.H."/>
            <person name="Flint H.J."/>
        </authorList>
    </citation>
    <scope>NUCLEOTIDE SEQUENCE</scope>
    <source>
        <strain evidence="1">NBRC 102424</strain>
    </source>
</reference>
<comment type="caution">
    <text evidence="1">The sequence shown here is derived from an EMBL/GenBank/DDBJ whole genome shotgun (WGS) entry which is preliminary data.</text>
</comment>
<dbReference type="Proteomes" id="UP001161423">
    <property type="component" value="Unassembled WGS sequence"/>
</dbReference>
<dbReference type="Gene3D" id="3.40.50.150">
    <property type="entry name" value="Vaccinia Virus protein VP39"/>
    <property type="match status" value="1"/>
</dbReference>
<evidence type="ECO:0008006" key="3">
    <source>
        <dbReference type="Google" id="ProtNLM"/>
    </source>
</evidence>
<dbReference type="EMBL" id="BSND01000013">
    <property type="protein sequence ID" value="GLQ01067.1"/>
    <property type="molecule type" value="Genomic_DNA"/>
</dbReference>
<evidence type="ECO:0000313" key="1">
    <source>
        <dbReference type="EMBL" id="GLQ01067.1"/>
    </source>
</evidence>
<dbReference type="Gene3D" id="3.40.50.720">
    <property type="entry name" value="NAD(P)-binding Rossmann-like Domain"/>
    <property type="match status" value="1"/>
</dbReference>
<protein>
    <recommendedName>
        <fullName evidence="3">Methyltransferase domain-containing protein</fullName>
    </recommendedName>
</protein>
<reference evidence="1" key="2">
    <citation type="submission" date="2023-01" db="EMBL/GenBank/DDBJ databases">
        <title>Draft genome sequence of Methylophaga thalassica strain NBRC 102424.</title>
        <authorList>
            <person name="Sun Q."/>
            <person name="Mori K."/>
        </authorList>
    </citation>
    <scope>NUCLEOTIDE SEQUENCE</scope>
    <source>
        <strain evidence="1">NBRC 102424</strain>
    </source>
</reference>
<organism evidence="1 2">
    <name type="scientific">Methylophaga thalassica</name>
    <dbReference type="NCBI Taxonomy" id="40223"/>
    <lineage>
        <taxon>Bacteria</taxon>
        <taxon>Pseudomonadati</taxon>
        <taxon>Pseudomonadota</taxon>
        <taxon>Gammaproteobacteria</taxon>
        <taxon>Thiotrichales</taxon>
        <taxon>Piscirickettsiaceae</taxon>
        <taxon>Methylophaga</taxon>
    </lineage>
</organism>
<dbReference type="PANTHER" id="PTHR43861">
    <property type="entry name" value="TRANS-ACONITATE 2-METHYLTRANSFERASE-RELATED"/>
    <property type="match status" value="1"/>
</dbReference>
<accession>A0ABQ5TXX5</accession>
<sequence length="392" mass="43970">MSSRRCAVCHADNKQHLHRQFFISPGMDESLHYDVVECRQCGFIFADSLPAEDSLNAYYVASGHHLHVELPPGIRKIHTGMYQFVRQHQALDSESRVLDIGSSMGHFLNYFKQDGITRLTGIEPSLEAASLAREYYDIEVLTTPFADYQTASSFDLISLCGVLEHLLTPDQALAKICDLLSEKGGVFIAVPDADTFGGIVSDEPFLEFALEHINFFGRQSLEELFQLNGFEVFSCESIYNDFYNNNYIYLMARKAGPEQPVSPPARTSVTYDSVSQYIAQSTARLGDIDKLFESLIASHEKLIVWGAGSLTRRLCATTRLAELDILGFIDKNTDLQGKHLLGKTINAPAWLVDKTDNTVFIASTTYADEIRDELIRLYQWHGDILTVRSSTP</sequence>